<comment type="caution">
    <text evidence="1">The sequence shown here is derived from an EMBL/GenBank/DDBJ whole genome shotgun (WGS) entry which is preliminary data.</text>
</comment>
<dbReference type="HOGENOM" id="CLU_1141743_0_0_9"/>
<organism evidence="1 2">
    <name type="scientific">Peptoanaerobacter stomatis</name>
    <dbReference type="NCBI Taxonomy" id="796937"/>
    <lineage>
        <taxon>Bacteria</taxon>
        <taxon>Bacillati</taxon>
        <taxon>Bacillota</taxon>
        <taxon>Clostridia</taxon>
        <taxon>Peptostreptococcales</taxon>
        <taxon>Filifactoraceae</taxon>
        <taxon>Peptoanaerobacter</taxon>
    </lineage>
</organism>
<dbReference type="AlphaFoldDB" id="G9X3A5"/>
<dbReference type="BioCyc" id="EBAC796937-HMP:GMGH-864-MONOMER"/>
<name>G9X3A5_9FIRM</name>
<dbReference type="Proteomes" id="UP000006437">
    <property type="component" value="Unassembled WGS sequence"/>
</dbReference>
<sequence length="243" mass="29301">MAYILYHILLLLLTSKMKKTIELNTLIEYNYLNKLHYKFLYNVISKTYYSYKQEVFYLKSSIKETRVVYHSNSKNKLEKSITENRLFISKDIFYLGDGMYFWTNERDCDYWYEKKIKENKNNKIQTDIIKAKFSLCYDSNCIYDLTCDKEFELLEKLAQKLKINKCKLGVLINAIYNCNNKTIRNYINNYKVFRCFVEYKNIDNNTSKKYSEIIHKNQIFNVKCKEIFCVKSDDGIIKFIDVI</sequence>
<dbReference type="EMBL" id="AFZE01000057">
    <property type="protein sequence ID" value="EHL10647.1"/>
    <property type="molecule type" value="Genomic_DNA"/>
</dbReference>
<gene>
    <name evidence="1" type="ORF">HMPREF9629_00862</name>
</gene>
<evidence type="ECO:0000313" key="1">
    <source>
        <dbReference type="EMBL" id="EHL10647.1"/>
    </source>
</evidence>
<protein>
    <submittedName>
        <fullName evidence="1">Uncharacterized protein</fullName>
    </submittedName>
</protein>
<accession>G9X3A5</accession>
<proteinExistence type="predicted"/>
<evidence type="ECO:0000313" key="2">
    <source>
        <dbReference type="Proteomes" id="UP000006437"/>
    </source>
</evidence>
<reference evidence="1 2" key="1">
    <citation type="submission" date="2011-08" db="EMBL/GenBank/DDBJ databases">
        <title>The Genome Sequence of Eubacteriaceae bacterium ACC19a.</title>
        <authorList>
            <consortium name="The Broad Institute Genome Sequencing Platform"/>
            <person name="Earl A."/>
            <person name="Ward D."/>
            <person name="Feldgarden M."/>
            <person name="Gevers D."/>
            <person name="Sizova M."/>
            <person name="Hazen A."/>
            <person name="Epstein S."/>
            <person name="Young S.K."/>
            <person name="Zeng Q."/>
            <person name="Gargeya S."/>
            <person name="Fitzgerald M."/>
            <person name="Haas B."/>
            <person name="Abouelleil A."/>
            <person name="Alvarado L."/>
            <person name="Arachchi H.M."/>
            <person name="Berlin A."/>
            <person name="Brown A."/>
            <person name="Chapman S.B."/>
            <person name="Chen Z."/>
            <person name="Dunbar C."/>
            <person name="Freedman E."/>
            <person name="Gearin G."/>
            <person name="Gellesch M."/>
            <person name="Goldberg J."/>
            <person name="Griggs A."/>
            <person name="Gujja S."/>
            <person name="Heiman D."/>
            <person name="Howarth C."/>
            <person name="Larson L."/>
            <person name="Lui A."/>
            <person name="MacDonald P.J.P."/>
            <person name="Montmayeur A."/>
            <person name="Murphy C."/>
            <person name="Neiman D."/>
            <person name="Pearson M."/>
            <person name="Priest M."/>
            <person name="Roberts A."/>
            <person name="Saif S."/>
            <person name="Shea T."/>
            <person name="Shenoy N."/>
            <person name="Sisk P."/>
            <person name="Stolte C."/>
            <person name="Sykes S."/>
            <person name="Wortman J."/>
            <person name="Nusbaum C."/>
            <person name="Birren B."/>
        </authorList>
    </citation>
    <scope>NUCLEOTIDE SEQUENCE [LARGE SCALE GENOMIC DNA]</scope>
    <source>
        <strain evidence="1 2">ACC19a</strain>
    </source>
</reference>